<keyword evidence="2" id="KW-1185">Reference proteome</keyword>
<dbReference type="AlphaFoldDB" id="A0A6S6RAQ4"/>
<accession>A0A6S6RAQ4</accession>
<name>A0A6S6RAQ4_9FIRM</name>
<dbReference type="Proteomes" id="UP000515561">
    <property type="component" value="Chromosome"/>
</dbReference>
<organism evidence="1 2">
    <name type="scientific">Anaerocolumna cellulosilytica</name>
    <dbReference type="NCBI Taxonomy" id="433286"/>
    <lineage>
        <taxon>Bacteria</taxon>
        <taxon>Bacillati</taxon>
        <taxon>Bacillota</taxon>
        <taxon>Clostridia</taxon>
        <taxon>Lachnospirales</taxon>
        <taxon>Lachnospiraceae</taxon>
        <taxon>Anaerocolumna</taxon>
    </lineage>
</organism>
<dbReference type="EMBL" id="AP023367">
    <property type="protein sequence ID" value="BCJ96018.1"/>
    <property type="molecule type" value="Genomic_DNA"/>
</dbReference>
<reference evidence="1 2" key="1">
    <citation type="journal article" date="2016" name="Int. J. Syst. Evol. Microbiol.">
        <title>Descriptions of Anaerotaenia torta gen. nov., sp. nov. and Anaerocolumna cellulosilytica gen. nov., sp. nov. isolated from a methanogenic reactor of cattle waste.</title>
        <authorList>
            <person name="Uek A."/>
            <person name="Ohtaki Y."/>
            <person name="Kaku N."/>
            <person name="Ueki K."/>
        </authorList>
    </citation>
    <scope>NUCLEOTIDE SEQUENCE [LARGE SCALE GENOMIC DNA]</scope>
    <source>
        <strain evidence="1 2">SN021</strain>
    </source>
</reference>
<sequence>MNTTLRWAKFESIMIALFFVKGISASKFNRFEQDHIGVLDNSCRDLWKRYCSD</sequence>
<evidence type="ECO:0000313" key="1">
    <source>
        <dbReference type="EMBL" id="BCJ96018.1"/>
    </source>
</evidence>
<proteinExistence type="predicted"/>
<dbReference type="KEGG" id="acel:acsn021_35870"/>
<gene>
    <name evidence="1" type="ORF">acsn021_35870</name>
</gene>
<evidence type="ECO:0000313" key="2">
    <source>
        <dbReference type="Proteomes" id="UP000515561"/>
    </source>
</evidence>
<protein>
    <submittedName>
        <fullName evidence="1">Uncharacterized protein</fullName>
    </submittedName>
</protein>